<sequence>MIHDLPNESELLTSIAEAAGATEEAVKAVLADAGVPLTRPLPAQRSLVIHHL</sequence>
<accession>A0A316EXR0</accession>
<protein>
    <submittedName>
        <fullName evidence="1">Uncharacterized protein</fullName>
    </submittedName>
</protein>
<organism evidence="1 2">
    <name type="scientific">Actinoplanes xinjiangensis</name>
    <dbReference type="NCBI Taxonomy" id="512350"/>
    <lineage>
        <taxon>Bacteria</taxon>
        <taxon>Bacillati</taxon>
        <taxon>Actinomycetota</taxon>
        <taxon>Actinomycetes</taxon>
        <taxon>Micromonosporales</taxon>
        <taxon>Micromonosporaceae</taxon>
        <taxon>Actinoplanes</taxon>
    </lineage>
</organism>
<gene>
    <name evidence="1" type="ORF">BC793_1511</name>
</gene>
<name>A0A316EXR0_9ACTN</name>
<comment type="caution">
    <text evidence="1">The sequence shown here is derived from an EMBL/GenBank/DDBJ whole genome shotgun (WGS) entry which is preliminary data.</text>
</comment>
<reference evidence="1 2" key="1">
    <citation type="submission" date="2018-05" db="EMBL/GenBank/DDBJ databases">
        <title>Genomic Encyclopedia of Archaeal and Bacterial Type Strains, Phase II (KMG-II): from individual species to whole genera.</title>
        <authorList>
            <person name="Goeker M."/>
        </authorList>
    </citation>
    <scope>NUCLEOTIDE SEQUENCE [LARGE SCALE GENOMIC DNA]</scope>
    <source>
        <strain evidence="1 2">DSM 45184</strain>
    </source>
</reference>
<dbReference type="EMBL" id="QGGR01000051">
    <property type="protein sequence ID" value="PWK28027.1"/>
    <property type="molecule type" value="Genomic_DNA"/>
</dbReference>
<evidence type="ECO:0000313" key="1">
    <source>
        <dbReference type="EMBL" id="PWK28027.1"/>
    </source>
</evidence>
<keyword evidence="2" id="KW-1185">Reference proteome</keyword>
<feature type="non-terminal residue" evidence="1">
    <location>
        <position position="52"/>
    </location>
</feature>
<proteinExistence type="predicted"/>
<dbReference type="AlphaFoldDB" id="A0A316EXR0"/>
<evidence type="ECO:0000313" key="2">
    <source>
        <dbReference type="Proteomes" id="UP000245697"/>
    </source>
</evidence>
<dbReference type="Proteomes" id="UP000245697">
    <property type="component" value="Unassembled WGS sequence"/>
</dbReference>